<keyword evidence="3" id="KW-1185">Reference proteome</keyword>
<dbReference type="STRING" id="152573.SAMN04488051_104136"/>
<dbReference type="RefSeq" id="WP_091342281.1">
    <property type="nucleotide sequence ID" value="NZ_FNRM01000004.1"/>
</dbReference>
<proteinExistence type="predicted"/>
<dbReference type="OrthoDB" id="8708196at2"/>
<dbReference type="Proteomes" id="UP000198773">
    <property type="component" value="Unassembled WGS sequence"/>
</dbReference>
<dbReference type="NCBIfam" id="TIGR02595">
    <property type="entry name" value="PEP_CTERM"/>
    <property type="match status" value="1"/>
</dbReference>
<gene>
    <name evidence="2" type="ORF">SAMN04488051_104136</name>
</gene>
<dbReference type="InterPro" id="IPR013424">
    <property type="entry name" value="Ice-binding_C"/>
</dbReference>
<feature type="chain" id="PRO_5011696736" evidence="1">
    <location>
        <begin position="22"/>
        <end position="222"/>
    </location>
</feature>
<dbReference type="EMBL" id="FNRM01000004">
    <property type="protein sequence ID" value="SEA59094.1"/>
    <property type="molecule type" value="Genomic_DNA"/>
</dbReference>
<keyword evidence="1" id="KW-0732">Signal</keyword>
<evidence type="ECO:0000313" key="3">
    <source>
        <dbReference type="Proteomes" id="UP000198773"/>
    </source>
</evidence>
<reference evidence="2 3" key="1">
    <citation type="submission" date="2016-10" db="EMBL/GenBank/DDBJ databases">
        <authorList>
            <person name="de Groot N.N."/>
        </authorList>
    </citation>
    <scope>NUCLEOTIDE SEQUENCE [LARGE SCALE GENOMIC DNA]</scope>
    <source>
        <strain evidence="2 3">CGMCC 1.3430</strain>
    </source>
</reference>
<sequence>MKKLQVALLTAGLFSVGSVQASPISFDFFNAHETTEIQQTGSLSMFDDALGNLTSVTLNLLGESISSTILDNQASNGQTFSYLSQLSFFFDILGLSNNITLPAPTFITTLATTNGFATLASGTQLDLGTNTEQGAYSFTFTDPMDIAAFVGAGSFTVNCNTLSSSGFTGGGGNIDTNQVTTGACGAEVIYSYNTPTTSISEPMTLWLFGAGLFGFAAMRRFS</sequence>
<evidence type="ECO:0000313" key="2">
    <source>
        <dbReference type="EMBL" id="SEA59094.1"/>
    </source>
</evidence>
<accession>A0A1H4CFH4</accession>
<dbReference type="NCBIfam" id="NF033208">
    <property type="entry name" value="choice_anch_E"/>
    <property type="match status" value="1"/>
</dbReference>
<evidence type="ECO:0000256" key="1">
    <source>
        <dbReference type="SAM" id="SignalP"/>
    </source>
</evidence>
<organism evidence="2 3">
    <name type="scientific">Alkalimonas amylolytica</name>
    <dbReference type="NCBI Taxonomy" id="152573"/>
    <lineage>
        <taxon>Bacteria</taxon>
        <taxon>Pseudomonadati</taxon>
        <taxon>Pseudomonadota</taxon>
        <taxon>Gammaproteobacteria</taxon>
        <taxon>Alkalimonas</taxon>
    </lineage>
</organism>
<name>A0A1H4CFH4_ALKAM</name>
<protein>
    <submittedName>
        <fullName evidence="2">PEP-CTERM protein-sorting domain-containing protein</fullName>
    </submittedName>
</protein>
<dbReference type="AlphaFoldDB" id="A0A1H4CFH4"/>
<feature type="signal peptide" evidence="1">
    <location>
        <begin position="1"/>
        <end position="21"/>
    </location>
</feature>